<sequence>MAEAVESMHFAANSKTNSPKPLIAKRPPESRPQSSTDIYPPPPKKVRVEEKGLKHRKVNGEVCAGEKHNGKQSYGSPAKWSFGPAKASHSTAAAVPATPVRKIFKISNFLASPPKVRRAKEKRHKEKEKSGASPRSCGACVDGGSPASCRTKTENGDVKTPPRGRRAAGRPAAPRPPLQGPGPGVYLHNHGPAILDGILHNSVS</sequence>
<reference evidence="2" key="2">
    <citation type="submission" date="2004-02" db="EMBL/GenBank/DDBJ databases">
        <authorList>
            <consortium name="Genoscope"/>
            <consortium name="Whitehead Institute Centre for Genome Research"/>
        </authorList>
    </citation>
    <scope>NUCLEOTIDE SEQUENCE</scope>
</reference>
<organism evidence="2">
    <name type="scientific">Tetraodon nigroviridis</name>
    <name type="common">Spotted green pufferfish</name>
    <name type="synonym">Chelonodon nigroviridis</name>
    <dbReference type="NCBI Taxonomy" id="99883"/>
    <lineage>
        <taxon>Eukaryota</taxon>
        <taxon>Metazoa</taxon>
        <taxon>Chordata</taxon>
        <taxon>Craniata</taxon>
        <taxon>Vertebrata</taxon>
        <taxon>Euteleostomi</taxon>
        <taxon>Actinopterygii</taxon>
        <taxon>Neopterygii</taxon>
        <taxon>Teleostei</taxon>
        <taxon>Neoteleostei</taxon>
        <taxon>Acanthomorphata</taxon>
        <taxon>Eupercaria</taxon>
        <taxon>Tetraodontiformes</taxon>
        <taxon>Tetradontoidea</taxon>
        <taxon>Tetraodontidae</taxon>
        <taxon>Tetraodon</taxon>
    </lineage>
</organism>
<reference evidence="2" key="1">
    <citation type="journal article" date="2004" name="Nature">
        <title>Genome duplication in the teleost fish Tetraodon nigroviridis reveals the early vertebrate proto-karyotype.</title>
        <authorList>
            <person name="Jaillon O."/>
            <person name="Aury J.-M."/>
            <person name="Brunet F."/>
            <person name="Petit J.-L."/>
            <person name="Stange-Thomann N."/>
            <person name="Mauceli E."/>
            <person name="Bouneau L."/>
            <person name="Fischer C."/>
            <person name="Ozouf-Costaz C."/>
            <person name="Bernot A."/>
            <person name="Nicaud S."/>
            <person name="Jaffe D."/>
            <person name="Fisher S."/>
            <person name="Lutfalla G."/>
            <person name="Dossat C."/>
            <person name="Segurens B."/>
            <person name="Dasilva C."/>
            <person name="Salanoubat M."/>
            <person name="Levy M."/>
            <person name="Boudet N."/>
            <person name="Castellano S."/>
            <person name="Anthouard V."/>
            <person name="Jubin C."/>
            <person name="Castelli V."/>
            <person name="Katinka M."/>
            <person name="Vacherie B."/>
            <person name="Biemont C."/>
            <person name="Skalli Z."/>
            <person name="Cattolico L."/>
            <person name="Poulain J."/>
            <person name="De Berardinis V."/>
            <person name="Cruaud C."/>
            <person name="Duprat S."/>
            <person name="Brottier P."/>
            <person name="Coutanceau J.-P."/>
            <person name="Gouzy J."/>
            <person name="Parra G."/>
            <person name="Lardier G."/>
            <person name="Chapple C."/>
            <person name="McKernan K.J."/>
            <person name="McEwan P."/>
            <person name="Bosak S."/>
            <person name="Kellis M."/>
            <person name="Volff J.-N."/>
            <person name="Guigo R."/>
            <person name="Zody M.C."/>
            <person name="Mesirov J."/>
            <person name="Lindblad-Toh K."/>
            <person name="Birren B."/>
            <person name="Nusbaum C."/>
            <person name="Kahn D."/>
            <person name="Robinson-Rechavi M."/>
            <person name="Laudet V."/>
            <person name="Schachter V."/>
            <person name="Quetier F."/>
            <person name="Saurin W."/>
            <person name="Scarpelli C."/>
            <person name="Wincker P."/>
            <person name="Lander E.S."/>
            <person name="Weissenbach J."/>
            <person name="Roest Crollius H."/>
        </authorList>
    </citation>
    <scope>NUCLEOTIDE SEQUENCE [LARGE SCALE GENOMIC DNA]</scope>
</reference>
<accession>Q4S7J3</accession>
<dbReference type="EMBL" id="CAAE01014715">
    <property type="protein sequence ID" value="CAG03389.1"/>
    <property type="molecule type" value="Genomic_DNA"/>
</dbReference>
<dbReference type="KEGG" id="tng:GSTEN00022759G001"/>
<name>Q4S7J3_TETNG</name>
<feature type="region of interest" description="Disordered" evidence="1">
    <location>
        <begin position="112"/>
        <end position="192"/>
    </location>
</feature>
<evidence type="ECO:0000256" key="1">
    <source>
        <dbReference type="SAM" id="MobiDB-lite"/>
    </source>
</evidence>
<feature type="region of interest" description="Disordered" evidence="1">
    <location>
        <begin position="1"/>
        <end position="84"/>
    </location>
</feature>
<evidence type="ECO:0000313" key="2">
    <source>
        <dbReference type="EMBL" id="CAG03389.1"/>
    </source>
</evidence>
<feature type="compositionally biased region" description="Basic residues" evidence="1">
    <location>
        <begin position="115"/>
        <end position="126"/>
    </location>
</feature>
<protein>
    <submittedName>
        <fullName evidence="2">(spotted green pufferfish) hypothetical protein</fullName>
    </submittedName>
</protein>
<comment type="caution">
    <text evidence="2">The sequence shown here is derived from an EMBL/GenBank/DDBJ whole genome shotgun (WGS) entry which is preliminary data.</text>
</comment>
<proteinExistence type="predicted"/>
<gene>
    <name evidence="2" type="ORF">GSTENG00022759001</name>
</gene>
<dbReference type="AlphaFoldDB" id="Q4S7J3"/>
<dbReference type="OrthoDB" id="6020087at2759"/>